<keyword evidence="5 7" id="KW-1133">Transmembrane helix</keyword>
<proteinExistence type="predicted"/>
<name>A0A1M7Y4K3_9FIRM</name>
<keyword evidence="4 7" id="KW-0812">Transmembrane</keyword>
<evidence type="ECO:0000256" key="5">
    <source>
        <dbReference type="ARBA" id="ARBA00022989"/>
    </source>
</evidence>
<evidence type="ECO:0000313" key="9">
    <source>
        <dbReference type="EMBL" id="SHO47099.1"/>
    </source>
</evidence>
<gene>
    <name evidence="9" type="ORF">SAMN02745217_01403</name>
</gene>
<evidence type="ECO:0000259" key="8">
    <source>
        <dbReference type="PROSITE" id="PS50928"/>
    </source>
</evidence>
<keyword evidence="10" id="KW-1185">Reference proteome</keyword>
<organism evidence="9 10">
    <name type="scientific">Anaerocolumna xylanovorans DSM 12503</name>
    <dbReference type="NCBI Taxonomy" id="1121345"/>
    <lineage>
        <taxon>Bacteria</taxon>
        <taxon>Bacillati</taxon>
        <taxon>Bacillota</taxon>
        <taxon>Clostridia</taxon>
        <taxon>Lachnospirales</taxon>
        <taxon>Lachnospiraceae</taxon>
        <taxon>Anaerocolumna</taxon>
    </lineage>
</organism>
<sequence>MSKTDNTVVIKKRKRSLNSVSIPAEIVINVILGIFCLACIIPFIFVIIISFSSQTSIREIGFSFIPNKWSLSAYKYIMDLGAQLWVSYFNSFFVTIVGTLLSVLICVLYSYALFRKDFKFRSFFTFFSFFTMLFGGGLAPTYMVCKNMLGLSDNYAALIVPMLVNPFNIIIMRTFFQSSVPTELIESASIDGSGEYNTLFKIIVPISKPGIATVALLNALAYWNEWFIPMLYVRDAKYIPLQYLLMKMQNQADFLVRNAGVLGAEASKIMSTIPQDTLRMALVVLIVIPIACAYPFFQRFIISGLTIGSVKG</sequence>
<evidence type="ECO:0000313" key="10">
    <source>
        <dbReference type="Proteomes" id="UP000184612"/>
    </source>
</evidence>
<dbReference type="PROSITE" id="PS50928">
    <property type="entry name" value="ABC_TM1"/>
    <property type="match status" value="1"/>
</dbReference>
<dbReference type="CDD" id="cd06261">
    <property type="entry name" value="TM_PBP2"/>
    <property type="match status" value="1"/>
</dbReference>
<feature type="transmembrane region" description="Helical" evidence="7">
    <location>
        <begin position="123"/>
        <end position="143"/>
    </location>
</feature>
<keyword evidence="6 7" id="KW-0472">Membrane</keyword>
<evidence type="ECO:0000256" key="1">
    <source>
        <dbReference type="ARBA" id="ARBA00004651"/>
    </source>
</evidence>
<dbReference type="Gene3D" id="1.10.3720.10">
    <property type="entry name" value="MetI-like"/>
    <property type="match status" value="1"/>
</dbReference>
<dbReference type="PANTHER" id="PTHR43744:SF9">
    <property type="entry name" value="POLYGALACTURONAN_RHAMNOGALACTURONAN TRANSPORT SYSTEM PERMEASE PROTEIN YTCP"/>
    <property type="match status" value="1"/>
</dbReference>
<dbReference type="STRING" id="1121345.SAMN02745217_01403"/>
<dbReference type="InterPro" id="IPR000515">
    <property type="entry name" value="MetI-like"/>
</dbReference>
<comment type="subcellular location">
    <subcellularLocation>
        <location evidence="1">Cell membrane</location>
        <topology evidence="1">Multi-pass membrane protein</topology>
    </subcellularLocation>
</comment>
<dbReference type="Proteomes" id="UP000184612">
    <property type="component" value="Unassembled WGS sequence"/>
</dbReference>
<evidence type="ECO:0000256" key="7">
    <source>
        <dbReference type="SAM" id="Phobius"/>
    </source>
</evidence>
<feature type="transmembrane region" description="Helical" evidence="7">
    <location>
        <begin position="278"/>
        <end position="297"/>
    </location>
</feature>
<feature type="transmembrane region" description="Helical" evidence="7">
    <location>
        <begin position="20"/>
        <end position="49"/>
    </location>
</feature>
<dbReference type="OrthoDB" id="157184at2"/>
<evidence type="ECO:0000256" key="2">
    <source>
        <dbReference type="ARBA" id="ARBA00022448"/>
    </source>
</evidence>
<dbReference type="SUPFAM" id="SSF161098">
    <property type="entry name" value="MetI-like"/>
    <property type="match status" value="1"/>
</dbReference>
<keyword evidence="3" id="KW-1003">Cell membrane</keyword>
<dbReference type="AlphaFoldDB" id="A0A1M7Y4K3"/>
<feature type="transmembrane region" description="Helical" evidence="7">
    <location>
        <begin position="155"/>
        <end position="176"/>
    </location>
</feature>
<dbReference type="GO" id="GO:0005886">
    <property type="term" value="C:plasma membrane"/>
    <property type="evidence" value="ECO:0007669"/>
    <property type="project" value="UniProtKB-SubCell"/>
</dbReference>
<evidence type="ECO:0000256" key="3">
    <source>
        <dbReference type="ARBA" id="ARBA00022475"/>
    </source>
</evidence>
<dbReference type="GO" id="GO:0055085">
    <property type="term" value="P:transmembrane transport"/>
    <property type="evidence" value="ECO:0007669"/>
    <property type="project" value="InterPro"/>
</dbReference>
<dbReference type="RefSeq" id="WP_084558532.1">
    <property type="nucleotide sequence ID" value="NZ_FRFD01000004.1"/>
</dbReference>
<dbReference type="EMBL" id="FRFD01000004">
    <property type="protein sequence ID" value="SHO47099.1"/>
    <property type="molecule type" value="Genomic_DNA"/>
</dbReference>
<evidence type="ECO:0000256" key="6">
    <source>
        <dbReference type="ARBA" id="ARBA00023136"/>
    </source>
</evidence>
<accession>A0A1M7Y4K3</accession>
<feature type="domain" description="ABC transmembrane type-1" evidence="8">
    <location>
        <begin position="88"/>
        <end position="291"/>
    </location>
</feature>
<feature type="transmembrane region" description="Helical" evidence="7">
    <location>
        <begin position="88"/>
        <end position="111"/>
    </location>
</feature>
<dbReference type="PANTHER" id="PTHR43744">
    <property type="entry name" value="ABC TRANSPORTER PERMEASE PROTEIN MG189-RELATED-RELATED"/>
    <property type="match status" value="1"/>
</dbReference>
<protein>
    <submittedName>
        <fullName evidence="9">Carbohydrate ABC transporter membrane protein 2, CUT1 family</fullName>
    </submittedName>
</protein>
<reference evidence="9 10" key="1">
    <citation type="submission" date="2016-12" db="EMBL/GenBank/DDBJ databases">
        <authorList>
            <person name="Song W.-J."/>
            <person name="Kurnit D.M."/>
        </authorList>
    </citation>
    <scope>NUCLEOTIDE SEQUENCE [LARGE SCALE GENOMIC DNA]</scope>
    <source>
        <strain evidence="9 10">DSM 12503</strain>
    </source>
</reference>
<keyword evidence="2" id="KW-0813">Transport</keyword>
<dbReference type="InterPro" id="IPR035906">
    <property type="entry name" value="MetI-like_sf"/>
</dbReference>
<evidence type="ECO:0000256" key="4">
    <source>
        <dbReference type="ARBA" id="ARBA00022692"/>
    </source>
</evidence>